<dbReference type="EMBL" id="PXNP01000047">
    <property type="protein sequence ID" value="PSF09032.1"/>
    <property type="molecule type" value="Genomic_DNA"/>
</dbReference>
<organism evidence="2 3">
    <name type="scientific">Marinobacter fuscus</name>
    <dbReference type="NCBI Taxonomy" id="2109942"/>
    <lineage>
        <taxon>Bacteria</taxon>
        <taxon>Pseudomonadati</taxon>
        <taxon>Pseudomonadota</taxon>
        <taxon>Gammaproteobacteria</taxon>
        <taxon>Pseudomonadales</taxon>
        <taxon>Marinobacteraceae</taxon>
        <taxon>Marinobacter</taxon>
    </lineage>
</organism>
<sequence length="101" mass="11331">MLVSPQERLEKQKAAIQKEIEAQKAEAKFLAEEEQFYRSHSKSELMEMWESRGDLNLTDGELAILRKVVREAMGITPAPTISLKVCGDCGMVGSNCSCRRV</sequence>
<reference evidence="2 3" key="1">
    <citation type="submission" date="2018-03" db="EMBL/GenBank/DDBJ databases">
        <title>Marinobacter brunus sp. nov., a marine bacterium of Gamma-proteobacteria isolated from the surface seawater of the South China Sea.</title>
        <authorList>
            <person name="Cheng H."/>
            <person name="Wu Y.-H."/>
            <person name="Xamxidin M."/>
            <person name="Xu X.-W."/>
        </authorList>
    </citation>
    <scope>NUCLEOTIDE SEQUENCE [LARGE SCALE GENOMIC DNA]</scope>
    <source>
        <strain evidence="2 3">NH169-3</strain>
    </source>
</reference>
<proteinExistence type="predicted"/>
<feature type="coiled-coil region" evidence="1">
    <location>
        <begin position="6"/>
        <end position="33"/>
    </location>
</feature>
<gene>
    <name evidence="2" type="ORF">C7H09_08150</name>
</gene>
<protein>
    <submittedName>
        <fullName evidence="2">Uncharacterized protein</fullName>
    </submittedName>
</protein>
<keyword evidence="1" id="KW-0175">Coiled coil</keyword>
<dbReference type="AlphaFoldDB" id="A0A2T1KHH1"/>
<evidence type="ECO:0000256" key="1">
    <source>
        <dbReference type="SAM" id="Coils"/>
    </source>
</evidence>
<accession>A0A2T1KHH1</accession>
<evidence type="ECO:0000313" key="3">
    <source>
        <dbReference type="Proteomes" id="UP000239866"/>
    </source>
</evidence>
<keyword evidence="3" id="KW-1185">Reference proteome</keyword>
<evidence type="ECO:0000313" key="2">
    <source>
        <dbReference type="EMBL" id="PSF09032.1"/>
    </source>
</evidence>
<dbReference type="Proteomes" id="UP000239866">
    <property type="component" value="Unassembled WGS sequence"/>
</dbReference>
<comment type="caution">
    <text evidence="2">The sequence shown here is derived from an EMBL/GenBank/DDBJ whole genome shotgun (WGS) entry which is preliminary data.</text>
</comment>
<name>A0A2T1KHH1_9GAMM</name>